<dbReference type="InterPro" id="IPR003594">
    <property type="entry name" value="HATPase_dom"/>
</dbReference>
<dbReference type="EMBL" id="WHOD01000128">
    <property type="protein sequence ID" value="NOU98173.1"/>
    <property type="molecule type" value="Genomic_DNA"/>
</dbReference>
<dbReference type="SMART" id="SM00304">
    <property type="entry name" value="HAMP"/>
    <property type="match status" value="1"/>
</dbReference>
<reference evidence="10" key="1">
    <citation type="submission" date="2019-10" db="EMBL/GenBank/DDBJ databases">
        <title>Description of Paenibacillus glebae sp. nov.</title>
        <authorList>
            <person name="Carlier A."/>
            <person name="Qi S."/>
        </authorList>
    </citation>
    <scope>NUCLEOTIDE SEQUENCE</scope>
    <source>
        <strain evidence="10">LMG 31456</strain>
    </source>
</reference>
<gene>
    <name evidence="10" type="ORF">GC093_33820</name>
</gene>
<dbReference type="InterPro" id="IPR050640">
    <property type="entry name" value="Bact_2-comp_sensor_kinase"/>
</dbReference>
<evidence type="ECO:0000313" key="10">
    <source>
        <dbReference type="EMBL" id="NOU98173.1"/>
    </source>
</evidence>
<dbReference type="GO" id="GO:0005886">
    <property type="term" value="C:plasma membrane"/>
    <property type="evidence" value="ECO:0007669"/>
    <property type="project" value="UniProtKB-SubCell"/>
</dbReference>
<evidence type="ECO:0000256" key="3">
    <source>
        <dbReference type="ARBA" id="ARBA00022553"/>
    </source>
</evidence>
<evidence type="ECO:0000256" key="4">
    <source>
        <dbReference type="ARBA" id="ARBA00022679"/>
    </source>
</evidence>
<dbReference type="Pfam" id="PF02518">
    <property type="entry name" value="HATPase_c"/>
    <property type="match status" value="1"/>
</dbReference>
<keyword evidence="6 8" id="KW-0472">Membrane</keyword>
<keyword evidence="4" id="KW-0808">Transferase</keyword>
<feature type="coiled-coil region" evidence="7">
    <location>
        <begin position="384"/>
        <end position="411"/>
    </location>
</feature>
<dbReference type="Proteomes" id="UP000641588">
    <property type="component" value="Unassembled WGS sequence"/>
</dbReference>
<evidence type="ECO:0000313" key="11">
    <source>
        <dbReference type="Proteomes" id="UP000641588"/>
    </source>
</evidence>
<evidence type="ECO:0000256" key="2">
    <source>
        <dbReference type="ARBA" id="ARBA00022475"/>
    </source>
</evidence>
<dbReference type="CDD" id="cd06225">
    <property type="entry name" value="HAMP"/>
    <property type="match status" value="1"/>
</dbReference>
<dbReference type="SMART" id="SM00387">
    <property type="entry name" value="HATPase_c"/>
    <property type="match status" value="1"/>
</dbReference>
<dbReference type="InterPro" id="IPR010559">
    <property type="entry name" value="Sig_transdc_His_kin_internal"/>
</dbReference>
<keyword evidence="8" id="KW-0812">Transmembrane</keyword>
<evidence type="ECO:0000256" key="5">
    <source>
        <dbReference type="ARBA" id="ARBA00022777"/>
    </source>
</evidence>
<feature type="transmembrane region" description="Helical" evidence="8">
    <location>
        <begin position="33"/>
        <end position="54"/>
    </location>
</feature>
<keyword evidence="11" id="KW-1185">Reference proteome</keyword>
<dbReference type="Gene3D" id="3.30.565.10">
    <property type="entry name" value="Histidine kinase-like ATPase, C-terminal domain"/>
    <property type="match status" value="1"/>
</dbReference>
<dbReference type="InterPro" id="IPR003660">
    <property type="entry name" value="HAMP_dom"/>
</dbReference>
<dbReference type="Pfam" id="PF00672">
    <property type="entry name" value="HAMP"/>
    <property type="match status" value="1"/>
</dbReference>
<dbReference type="PANTHER" id="PTHR34220">
    <property type="entry name" value="SENSOR HISTIDINE KINASE YPDA"/>
    <property type="match status" value="1"/>
</dbReference>
<dbReference type="CDD" id="cd12912">
    <property type="entry name" value="PDC2_MCP_like"/>
    <property type="match status" value="1"/>
</dbReference>
<evidence type="ECO:0000259" key="9">
    <source>
        <dbReference type="PROSITE" id="PS50885"/>
    </source>
</evidence>
<keyword evidence="8" id="KW-1133">Transmembrane helix</keyword>
<keyword evidence="5" id="KW-0418">Kinase</keyword>
<dbReference type="PROSITE" id="PS50885">
    <property type="entry name" value="HAMP"/>
    <property type="match status" value="1"/>
</dbReference>
<sequence>MSNLFCILTSGVISMQSLTSVLGNMKLRPKLIFSFALLIVLSALSIGVVSYVILKRSIVNEVGQSIQEVLQQTLQNIDYKLKDIDDLYVKMIMNKELQSIMETKTSELKPNEKSAYINLFYETVYPSIFGGRSEQLLSVSIYGENGMNLTYNTDMHALNRTKDDIQATSIYRQADVAKGKPLWLFAEQDIFNTEAQPPKVISNVRKALALLSFKDWGLVVLNVRESYIFDSYKNNLRNLQAVTFMVDDKGYIISHANKGLISTKADDLLTEKLSQALHGSSLFRVDGMEYSLHFVTSEYTGWRLVTVVPQSAINKNIDLAKNTIVIIVAITIAAALILSVAISSGITRPLLKLLRHIKKVRDGNMDTKVNLGTQEEFGELSESFNEMTVELKNLISKVREDEKRIRTAELRALQSQINPHMLYNTLDSIYWMTITKEYEEIGEMTTALAQFFRLILNKGNELTTISKEVETVEHYLRIQKLQFKDKFDYKIEVDADIQSESCIKLLLQPLVENAILHGIKPLRHQRGFIRIKGRKEGNVVVLEVIDNGIGMDDVQIEALLEQPLHDDGGYGAYNVNERIGLAYGTEYGIQYESDPHRGTTVRVLLPGGQNV</sequence>
<evidence type="ECO:0000256" key="8">
    <source>
        <dbReference type="SAM" id="Phobius"/>
    </source>
</evidence>
<protein>
    <submittedName>
        <fullName evidence="10">HAMP domain-containing protein</fullName>
    </submittedName>
</protein>
<keyword evidence="2" id="KW-1003">Cell membrane</keyword>
<proteinExistence type="predicted"/>
<dbReference type="Gene3D" id="3.30.450.20">
    <property type="entry name" value="PAS domain"/>
    <property type="match status" value="1"/>
</dbReference>
<dbReference type="SUPFAM" id="SSF158472">
    <property type="entry name" value="HAMP domain-like"/>
    <property type="match status" value="1"/>
</dbReference>
<evidence type="ECO:0000256" key="1">
    <source>
        <dbReference type="ARBA" id="ARBA00004651"/>
    </source>
</evidence>
<dbReference type="PANTHER" id="PTHR34220:SF7">
    <property type="entry name" value="SENSOR HISTIDINE KINASE YPDA"/>
    <property type="match status" value="1"/>
</dbReference>
<dbReference type="InterPro" id="IPR036890">
    <property type="entry name" value="HATPase_C_sf"/>
</dbReference>
<dbReference type="SUPFAM" id="SSF55874">
    <property type="entry name" value="ATPase domain of HSP90 chaperone/DNA topoisomerase II/histidine kinase"/>
    <property type="match status" value="1"/>
</dbReference>
<accession>A0A972GXM5</accession>
<dbReference type="GO" id="GO:0000155">
    <property type="term" value="F:phosphorelay sensor kinase activity"/>
    <property type="evidence" value="ECO:0007669"/>
    <property type="project" value="InterPro"/>
</dbReference>
<organism evidence="10 11">
    <name type="scientific">Paenibacillus foliorum</name>
    <dbReference type="NCBI Taxonomy" id="2654974"/>
    <lineage>
        <taxon>Bacteria</taxon>
        <taxon>Bacillati</taxon>
        <taxon>Bacillota</taxon>
        <taxon>Bacilli</taxon>
        <taxon>Bacillales</taxon>
        <taxon>Paenibacillaceae</taxon>
        <taxon>Paenibacillus</taxon>
    </lineage>
</organism>
<name>A0A972GXM5_9BACL</name>
<evidence type="ECO:0000256" key="6">
    <source>
        <dbReference type="ARBA" id="ARBA00023136"/>
    </source>
</evidence>
<feature type="transmembrane region" description="Helical" evidence="8">
    <location>
        <begin position="324"/>
        <end position="346"/>
    </location>
</feature>
<comment type="caution">
    <text evidence="10">The sequence shown here is derived from an EMBL/GenBank/DDBJ whole genome shotgun (WGS) entry which is preliminary data.</text>
</comment>
<dbReference type="Gene3D" id="6.10.340.10">
    <property type="match status" value="1"/>
</dbReference>
<evidence type="ECO:0000256" key="7">
    <source>
        <dbReference type="SAM" id="Coils"/>
    </source>
</evidence>
<dbReference type="AlphaFoldDB" id="A0A972GXM5"/>
<feature type="domain" description="HAMP" evidence="9">
    <location>
        <begin position="344"/>
        <end position="396"/>
    </location>
</feature>
<keyword evidence="3" id="KW-0597">Phosphoprotein</keyword>
<dbReference type="Pfam" id="PF06580">
    <property type="entry name" value="His_kinase"/>
    <property type="match status" value="1"/>
</dbReference>
<keyword evidence="7" id="KW-0175">Coiled coil</keyword>
<comment type="subcellular location">
    <subcellularLocation>
        <location evidence="1">Cell membrane</location>
        <topology evidence="1">Multi-pass membrane protein</topology>
    </subcellularLocation>
</comment>